<feature type="repeat" description="ANK" evidence="3">
    <location>
        <begin position="48"/>
        <end position="80"/>
    </location>
</feature>
<keyword evidence="2 3" id="KW-0040">ANK repeat</keyword>
<feature type="repeat" description="ANK" evidence="3">
    <location>
        <begin position="147"/>
        <end position="179"/>
    </location>
</feature>
<organism evidence="5">
    <name type="scientific">Clastoptera arizonana</name>
    <name type="common">Arizona spittle bug</name>
    <dbReference type="NCBI Taxonomy" id="38151"/>
    <lineage>
        <taxon>Eukaryota</taxon>
        <taxon>Metazoa</taxon>
        <taxon>Ecdysozoa</taxon>
        <taxon>Arthropoda</taxon>
        <taxon>Hexapoda</taxon>
        <taxon>Insecta</taxon>
        <taxon>Pterygota</taxon>
        <taxon>Neoptera</taxon>
        <taxon>Paraneoptera</taxon>
        <taxon>Hemiptera</taxon>
        <taxon>Auchenorrhyncha</taxon>
        <taxon>Cercopoidea</taxon>
        <taxon>Clastopteridae</taxon>
        <taxon>Clastoptera</taxon>
    </lineage>
</organism>
<dbReference type="InterPro" id="IPR002110">
    <property type="entry name" value="Ankyrin_rpt"/>
</dbReference>
<dbReference type="PROSITE" id="PS50088">
    <property type="entry name" value="ANK_REPEAT"/>
    <property type="match status" value="5"/>
</dbReference>
<proteinExistence type="predicted"/>
<evidence type="ECO:0000256" key="2">
    <source>
        <dbReference type="ARBA" id="ARBA00023043"/>
    </source>
</evidence>
<feature type="region of interest" description="Disordered" evidence="4">
    <location>
        <begin position="263"/>
        <end position="299"/>
    </location>
</feature>
<feature type="repeat" description="ANK" evidence="3">
    <location>
        <begin position="81"/>
        <end position="113"/>
    </location>
</feature>
<feature type="repeat" description="ANK" evidence="3">
    <location>
        <begin position="114"/>
        <end position="146"/>
    </location>
</feature>
<evidence type="ECO:0000256" key="1">
    <source>
        <dbReference type="ARBA" id="ARBA00022737"/>
    </source>
</evidence>
<dbReference type="Pfam" id="PF00023">
    <property type="entry name" value="Ank"/>
    <property type="match status" value="1"/>
</dbReference>
<dbReference type="InterPro" id="IPR036770">
    <property type="entry name" value="Ankyrin_rpt-contain_sf"/>
</dbReference>
<name>A0A1B6D541_9HEMI</name>
<feature type="compositionally biased region" description="Basic and acidic residues" evidence="4">
    <location>
        <begin position="270"/>
        <end position="286"/>
    </location>
</feature>
<keyword evidence="1" id="KW-0677">Repeat</keyword>
<evidence type="ECO:0000256" key="4">
    <source>
        <dbReference type="SAM" id="MobiDB-lite"/>
    </source>
</evidence>
<reference evidence="5" key="1">
    <citation type="submission" date="2015-12" db="EMBL/GenBank/DDBJ databases">
        <title>De novo transcriptome assembly of four potential Pierce s Disease insect vectors from Arizona vineyards.</title>
        <authorList>
            <person name="Tassone E.E."/>
        </authorList>
    </citation>
    <scope>NUCLEOTIDE SEQUENCE</scope>
</reference>
<protein>
    <submittedName>
        <fullName evidence="5">Uncharacterized protein</fullName>
    </submittedName>
</protein>
<evidence type="ECO:0000313" key="5">
    <source>
        <dbReference type="EMBL" id="JAS20695.1"/>
    </source>
</evidence>
<dbReference type="PANTHER" id="PTHR24161:SF85">
    <property type="entry name" value="PALMITOYLTRANSFERASE HIP14"/>
    <property type="match status" value="1"/>
</dbReference>
<dbReference type="PANTHER" id="PTHR24161">
    <property type="entry name" value="ANK_REP_REGION DOMAIN-CONTAINING PROTEIN-RELATED"/>
    <property type="match status" value="1"/>
</dbReference>
<dbReference type="PRINTS" id="PR01415">
    <property type="entry name" value="ANKYRIN"/>
</dbReference>
<evidence type="ECO:0000256" key="3">
    <source>
        <dbReference type="PROSITE-ProRule" id="PRU00023"/>
    </source>
</evidence>
<feature type="repeat" description="ANK" evidence="3">
    <location>
        <begin position="180"/>
        <end position="212"/>
    </location>
</feature>
<feature type="non-terminal residue" evidence="5">
    <location>
        <position position="1"/>
    </location>
</feature>
<dbReference type="SUPFAM" id="SSF48403">
    <property type="entry name" value="Ankyrin repeat"/>
    <property type="match status" value="1"/>
</dbReference>
<dbReference type="Pfam" id="PF13637">
    <property type="entry name" value="Ank_4"/>
    <property type="match status" value="1"/>
</dbReference>
<dbReference type="EMBL" id="GEDC01016603">
    <property type="protein sequence ID" value="JAS20695.1"/>
    <property type="molecule type" value="Transcribed_RNA"/>
</dbReference>
<dbReference type="AlphaFoldDB" id="A0A1B6D541"/>
<dbReference type="PROSITE" id="PS50297">
    <property type="entry name" value="ANK_REP_REGION"/>
    <property type="match status" value="5"/>
</dbReference>
<sequence length="299" mass="33210">LHLGDVYEIDLEGRDKFIPKLHKAAWQGNLDKVKVHAKKGRVDIPDEYKRTPLHLAAAQGHTNVVWYLLNRKASMYVLDDDGMTPFLKAVECGMKDCIHIFIERGADLDIPDRKGNTSLHISARQGFFNIMSLLLKKGANYDHANDVGEMPLHIAVEQQHKDIVELLLQYGAHVNVVDSYNKTPLMLAAKNGQEAVISLLIEYGAHLDTCDSNGWTAEDYALIGGHSQLAAELKIPTTEIQTEDSIITRDSNNSTSLEAIPEHVSNGSENHTEEVNNEEVKLDSSDLKSPPNVSTVEQN</sequence>
<dbReference type="Gene3D" id="1.25.40.20">
    <property type="entry name" value="Ankyrin repeat-containing domain"/>
    <property type="match status" value="2"/>
</dbReference>
<accession>A0A1B6D541</accession>
<gene>
    <name evidence="5" type="ORF">g.9514</name>
</gene>
<dbReference type="SMART" id="SM00248">
    <property type="entry name" value="ANK"/>
    <property type="match status" value="5"/>
</dbReference>
<dbReference type="Pfam" id="PF12796">
    <property type="entry name" value="Ank_2"/>
    <property type="match status" value="1"/>
</dbReference>